<name>A0ABP6ZXA7_9ACTN</name>
<feature type="transmembrane region" description="Helical" evidence="1">
    <location>
        <begin position="104"/>
        <end position="123"/>
    </location>
</feature>
<keyword evidence="1" id="KW-0812">Transmembrane</keyword>
<dbReference type="RefSeq" id="WP_345579378.1">
    <property type="nucleotide sequence ID" value="NZ_BAABDQ010000065.1"/>
</dbReference>
<reference evidence="3" key="1">
    <citation type="journal article" date="2019" name="Int. J. Syst. Evol. Microbiol.">
        <title>The Global Catalogue of Microorganisms (GCM) 10K type strain sequencing project: providing services to taxonomists for standard genome sequencing and annotation.</title>
        <authorList>
            <consortium name="The Broad Institute Genomics Platform"/>
            <consortium name="The Broad Institute Genome Sequencing Center for Infectious Disease"/>
            <person name="Wu L."/>
            <person name="Ma J."/>
        </authorList>
    </citation>
    <scope>NUCLEOTIDE SEQUENCE [LARGE SCALE GENOMIC DNA]</scope>
    <source>
        <strain evidence="3">JCM 17326</strain>
    </source>
</reference>
<dbReference type="EMBL" id="BAABDQ010000065">
    <property type="protein sequence ID" value="GAA3621698.1"/>
    <property type="molecule type" value="Genomic_DNA"/>
</dbReference>
<protein>
    <recommendedName>
        <fullName evidence="4">DUF2306 domain-containing protein</fullName>
    </recommendedName>
</protein>
<feature type="transmembrane region" description="Helical" evidence="1">
    <location>
        <begin position="53"/>
        <end position="73"/>
    </location>
</feature>
<feature type="transmembrane region" description="Helical" evidence="1">
    <location>
        <begin position="17"/>
        <end position="41"/>
    </location>
</feature>
<evidence type="ECO:0000313" key="2">
    <source>
        <dbReference type="EMBL" id="GAA3621698.1"/>
    </source>
</evidence>
<feature type="transmembrane region" description="Helical" evidence="1">
    <location>
        <begin position="138"/>
        <end position="157"/>
    </location>
</feature>
<evidence type="ECO:0000256" key="1">
    <source>
        <dbReference type="SAM" id="Phobius"/>
    </source>
</evidence>
<evidence type="ECO:0000313" key="3">
    <source>
        <dbReference type="Proteomes" id="UP001500630"/>
    </source>
</evidence>
<evidence type="ECO:0008006" key="4">
    <source>
        <dbReference type="Google" id="ProtNLM"/>
    </source>
</evidence>
<keyword evidence="1" id="KW-0472">Membrane</keyword>
<organism evidence="2 3">
    <name type="scientific">Nonomuraea rosea</name>
    <dbReference type="NCBI Taxonomy" id="638574"/>
    <lineage>
        <taxon>Bacteria</taxon>
        <taxon>Bacillati</taxon>
        <taxon>Actinomycetota</taxon>
        <taxon>Actinomycetes</taxon>
        <taxon>Streptosporangiales</taxon>
        <taxon>Streptosporangiaceae</taxon>
        <taxon>Nonomuraea</taxon>
    </lineage>
</organism>
<sequence length="167" mass="18224">MDEIDVLGIPVPDAGPFFLAVLAVHVAAGLACVACGMVAALSRKGGSRHVRYARVYLWGLGVVWASMAVLAVIRWSHNAHLFAIGTLALTAALVGYLNRRRAPYLHITGMSLSYIALLTGFYIDNGAHLPLWDQLPRWTYWTLPSLIGIPLIVRAIGRRRPAKKAKV</sequence>
<comment type="caution">
    <text evidence="2">The sequence shown here is derived from an EMBL/GenBank/DDBJ whole genome shotgun (WGS) entry which is preliminary data.</text>
</comment>
<dbReference type="Proteomes" id="UP001500630">
    <property type="component" value="Unassembled WGS sequence"/>
</dbReference>
<accession>A0ABP6ZXA7</accession>
<feature type="transmembrane region" description="Helical" evidence="1">
    <location>
        <begin position="79"/>
        <end position="97"/>
    </location>
</feature>
<gene>
    <name evidence="2" type="ORF">GCM10022419_129220</name>
</gene>
<keyword evidence="1" id="KW-1133">Transmembrane helix</keyword>
<proteinExistence type="predicted"/>
<keyword evidence="3" id="KW-1185">Reference proteome</keyword>